<dbReference type="AlphaFoldDB" id="A0A699U8W3"/>
<protein>
    <submittedName>
        <fullName evidence="2">Uncharacterized protein</fullName>
    </submittedName>
</protein>
<feature type="region of interest" description="Disordered" evidence="1">
    <location>
        <begin position="1"/>
        <end position="31"/>
    </location>
</feature>
<reference evidence="2" key="1">
    <citation type="journal article" date="2019" name="Sci. Rep.">
        <title>Draft genome of Tanacetum cinerariifolium, the natural source of mosquito coil.</title>
        <authorList>
            <person name="Yamashiro T."/>
            <person name="Shiraishi A."/>
            <person name="Satake H."/>
            <person name="Nakayama K."/>
        </authorList>
    </citation>
    <scope>NUCLEOTIDE SEQUENCE</scope>
</reference>
<organism evidence="2">
    <name type="scientific">Tanacetum cinerariifolium</name>
    <name type="common">Dalmatian daisy</name>
    <name type="synonym">Chrysanthemum cinerariifolium</name>
    <dbReference type="NCBI Taxonomy" id="118510"/>
    <lineage>
        <taxon>Eukaryota</taxon>
        <taxon>Viridiplantae</taxon>
        <taxon>Streptophyta</taxon>
        <taxon>Embryophyta</taxon>
        <taxon>Tracheophyta</taxon>
        <taxon>Spermatophyta</taxon>
        <taxon>Magnoliopsida</taxon>
        <taxon>eudicotyledons</taxon>
        <taxon>Gunneridae</taxon>
        <taxon>Pentapetalae</taxon>
        <taxon>asterids</taxon>
        <taxon>campanulids</taxon>
        <taxon>Asterales</taxon>
        <taxon>Asteraceae</taxon>
        <taxon>Asteroideae</taxon>
        <taxon>Anthemideae</taxon>
        <taxon>Anthemidinae</taxon>
        <taxon>Tanacetum</taxon>
    </lineage>
</organism>
<sequence length="88" mass="9203">AAPAPSGLRALAGPRAASGAAHRAAARKPARAPIRTNNEQLLIHARYLKLGAAVALVVGFRLRVRHDGLRFAVAFSYEAALADALAHD</sequence>
<proteinExistence type="predicted"/>
<gene>
    <name evidence="2" type="ORF">Tci_890390</name>
</gene>
<dbReference type="EMBL" id="BKCJ011307370">
    <property type="protein sequence ID" value="GFD18421.1"/>
    <property type="molecule type" value="Genomic_DNA"/>
</dbReference>
<accession>A0A699U8W3</accession>
<comment type="caution">
    <text evidence="2">The sequence shown here is derived from an EMBL/GenBank/DDBJ whole genome shotgun (WGS) entry which is preliminary data.</text>
</comment>
<name>A0A699U8W3_TANCI</name>
<feature type="compositionally biased region" description="Low complexity" evidence="1">
    <location>
        <begin position="7"/>
        <end position="23"/>
    </location>
</feature>
<evidence type="ECO:0000256" key="1">
    <source>
        <dbReference type="SAM" id="MobiDB-lite"/>
    </source>
</evidence>
<feature type="non-terminal residue" evidence="2">
    <location>
        <position position="88"/>
    </location>
</feature>
<feature type="non-terminal residue" evidence="2">
    <location>
        <position position="1"/>
    </location>
</feature>
<evidence type="ECO:0000313" key="2">
    <source>
        <dbReference type="EMBL" id="GFD18421.1"/>
    </source>
</evidence>